<evidence type="ECO:0000256" key="5">
    <source>
        <dbReference type="PROSITE-ProRule" id="PRU00169"/>
    </source>
</evidence>
<evidence type="ECO:0000256" key="1">
    <source>
        <dbReference type="ARBA" id="ARBA00022490"/>
    </source>
</evidence>
<keyword evidence="2" id="KW-0902">Two-component regulatory system</keyword>
<keyword evidence="1" id="KW-0963">Cytoplasm</keyword>
<evidence type="ECO:0000259" key="7">
    <source>
        <dbReference type="PROSITE" id="PS50930"/>
    </source>
</evidence>
<feature type="modified residue" description="4-aspartylphosphate" evidence="5">
    <location>
        <position position="58"/>
    </location>
</feature>
<dbReference type="PANTHER" id="PTHR37299:SF3">
    <property type="entry name" value="STAGE 0 SPORULATION PROTEIN A HOMOLOG"/>
    <property type="match status" value="1"/>
</dbReference>
<dbReference type="PATRIC" id="fig|1423770.3.peg.1591"/>
<sequence>MFSIYLLEDNDKQRAYYREIIDNTVMINDYSIDVIESNNMESFYNSFSKDQFGLFFLDMEIDGDIKAGIKIAEFVRNSIPDARIVFVTTHEELAFLTLERKISPLDYVLKDKSSKDIKEKIINDIELTEKYYQSSIFKKELTFGYKVGSKYFSIPMKELVLLYTEKNSPGRVNLESDNRKVSFPSNLNLIEAKYSNLLRVDKSSLANVDRVVSYDSRKRILYLDNGIQCGVSIRKSSVVSKIFK</sequence>
<accession>A0A0R1QU81</accession>
<dbReference type="PROSITE" id="PS50930">
    <property type="entry name" value="HTH_LYTTR"/>
    <property type="match status" value="1"/>
</dbReference>
<dbReference type="InterPro" id="IPR001789">
    <property type="entry name" value="Sig_transdc_resp-reg_receiver"/>
</dbReference>
<dbReference type="InterPro" id="IPR011006">
    <property type="entry name" value="CheY-like_superfamily"/>
</dbReference>
<dbReference type="PANTHER" id="PTHR37299">
    <property type="entry name" value="TRANSCRIPTIONAL REGULATOR-RELATED"/>
    <property type="match status" value="1"/>
</dbReference>
<dbReference type="RefSeq" id="WP_057887555.1">
    <property type="nucleotide sequence ID" value="NZ_AZEZ01000027.1"/>
</dbReference>
<dbReference type="GO" id="GO:0003677">
    <property type="term" value="F:DNA binding"/>
    <property type="evidence" value="ECO:0007669"/>
    <property type="project" value="InterPro"/>
</dbReference>
<dbReference type="STRING" id="1423770.FD29_GL001553"/>
<dbReference type="GO" id="GO:0000156">
    <property type="term" value="F:phosphorelay response regulator activity"/>
    <property type="evidence" value="ECO:0007669"/>
    <property type="project" value="InterPro"/>
</dbReference>
<organism evidence="8 9">
    <name type="scientific">Companilactobacillus mindensis DSM 14500</name>
    <dbReference type="NCBI Taxonomy" id="1423770"/>
    <lineage>
        <taxon>Bacteria</taxon>
        <taxon>Bacillati</taxon>
        <taxon>Bacillota</taxon>
        <taxon>Bacilli</taxon>
        <taxon>Lactobacillales</taxon>
        <taxon>Lactobacillaceae</taxon>
        <taxon>Companilactobacillus</taxon>
    </lineage>
</organism>
<dbReference type="Proteomes" id="UP000050872">
    <property type="component" value="Unassembled WGS sequence"/>
</dbReference>
<evidence type="ECO:0000313" key="9">
    <source>
        <dbReference type="Proteomes" id="UP000050872"/>
    </source>
</evidence>
<dbReference type="Pfam" id="PF00072">
    <property type="entry name" value="Response_reg"/>
    <property type="match status" value="1"/>
</dbReference>
<dbReference type="EMBL" id="AZEZ01000027">
    <property type="protein sequence ID" value="KRL44859.1"/>
    <property type="molecule type" value="Genomic_DNA"/>
</dbReference>
<evidence type="ECO:0000256" key="4">
    <source>
        <dbReference type="ARBA" id="ARBA00037164"/>
    </source>
</evidence>
<dbReference type="Gene3D" id="3.40.50.2300">
    <property type="match status" value="1"/>
</dbReference>
<dbReference type="Pfam" id="PF04397">
    <property type="entry name" value="LytTR"/>
    <property type="match status" value="1"/>
</dbReference>
<proteinExistence type="predicted"/>
<dbReference type="SMART" id="SM00850">
    <property type="entry name" value="LytTR"/>
    <property type="match status" value="1"/>
</dbReference>
<feature type="domain" description="Response regulatory" evidence="6">
    <location>
        <begin position="3"/>
        <end position="125"/>
    </location>
</feature>
<keyword evidence="9" id="KW-1185">Reference proteome</keyword>
<gene>
    <name evidence="8" type="ORF">FD29_GL001553</name>
</gene>
<evidence type="ECO:0000259" key="6">
    <source>
        <dbReference type="PROSITE" id="PS50110"/>
    </source>
</evidence>
<evidence type="ECO:0000256" key="3">
    <source>
        <dbReference type="ARBA" id="ARBA00023159"/>
    </source>
</evidence>
<protein>
    <submittedName>
        <fullName evidence="8">Response regulator plnd</fullName>
    </submittedName>
</protein>
<keyword evidence="5" id="KW-0597">Phosphoprotein</keyword>
<evidence type="ECO:0000256" key="2">
    <source>
        <dbReference type="ARBA" id="ARBA00023012"/>
    </source>
</evidence>
<dbReference type="InterPro" id="IPR007492">
    <property type="entry name" value="LytTR_DNA-bd_dom"/>
</dbReference>
<comment type="function">
    <text evidence="4">Required for high-level post-exponential phase expression of a series of secreted proteins.</text>
</comment>
<dbReference type="PROSITE" id="PS50110">
    <property type="entry name" value="RESPONSE_REGULATORY"/>
    <property type="match status" value="1"/>
</dbReference>
<feature type="domain" description="HTH LytTR-type" evidence="7">
    <location>
        <begin position="143"/>
        <end position="244"/>
    </location>
</feature>
<name>A0A0R1QU81_9LACO</name>
<dbReference type="SUPFAM" id="SSF52172">
    <property type="entry name" value="CheY-like"/>
    <property type="match status" value="1"/>
</dbReference>
<dbReference type="InterPro" id="IPR046947">
    <property type="entry name" value="LytR-like"/>
</dbReference>
<dbReference type="Gene3D" id="2.40.50.1020">
    <property type="entry name" value="LytTr DNA-binding domain"/>
    <property type="match status" value="1"/>
</dbReference>
<evidence type="ECO:0000313" key="8">
    <source>
        <dbReference type="EMBL" id="KRL44859.1"/>
    </source>
</evidence>
<comment type="caution">
    <text evidence="8">The sequence shown here is derived from an EMBL/GenBank/DDBJ whole genome shotgun (WGS) entry which is preliminary data.</text>
</comment>
<reference evidence="8 9" key="1">
    <citation type="journal article" date="2015" name="Genome Announc.">
        <title>Expanding the biotechnology potential of lactobacilli through comparative genomics of 213 strains and associated genera.</title>
        <authorList>
            <person name="Sun Z."/>
            <person name="Harris H.M."/>
            <person name="McCann A."/>
            <person name="Guo C."/>
            <person name="Argimon S."/>
            <person name="Zhang W."/>
            <person name="Yang X."/>
            <person name="Jeffery I.B."/>
            <person name="Cooney J.C."/>
            <person name="Kagawa T.F."/>
            <person name="Liu W."/>
            <person name="Song Y."/>
            <person name="Salvetti E."/>
            <person name="Wrobel A."/>
            <person name="Rasinkangas P."/>
            <person name="Parkhill J."/>
            <person name="Rea M.C."/>
            <person name="O'Sullivan O."/>
            <person name="Ritari J."/>
            <person name="Douillard F.P."/>
            <person name="Paul Ross R."/>
            <person name="Yang R."/>
            <person name="Briner A.E."/>
            <person name="Felis G.E."/>
            <person name="de Vos W.M."/>
            <person name="Barrangou R."/>
            <person name="Klaenhammer T.R."/>
            <person name="Caufield P.W."/>
            <person name="Cui Y."/>
            <person name="Zhang H."/>
            <person name="O'Toole P.W."/>
        </authorList>
    </citation>
    <scope>NUCLEOTIDE SEQUENCE [LARGE SCALE GENOMIC DNA]</scope>
    <source>
        <strain evidence="8 9">DSM 14500</strain>
    </source>
</reference>
<dbReference type="OrthoDB" id="9809318at2"/>
<keyword evidence="3" id="KW-0010">Activator</keyword>
<dbReference type="AlphaFoldDB" id="A0A0R1QU81"/>
<dbReference type="SMART" id="SM00448">
    <property type="entry name" value="REC"/>
    <property type="match status" value="1"/>
</dbReference>